<dbReference type="Pfam" id="PF06252">
    <property type="entry name" value="GemA"/>
    <property type="match status" value="1"/>
</dbReference>
<keyword evidence="2" id="KW-1185">Reference proteome</keyword>
<gene>
    <name evidence="1" type="ORF">I4W93_004090</name>
</gene>
<dbReference type="InterPro" id="IPR009363">
    <property type="entry name" value="Phage_Mu_Gp16"/>
</dbReference>
<proteinExistence type="predicted"/>
<sequence>MKQPAKKGRVYDAVQARRLLVTKIHIARNQLGMDDDSYRANLAHYANGKNSCNDMTIPELHAVLAAFEKLGFKAKPPAKKQPAAPKSSKVAAPTDERSVIRAIWSFMHGAGFIRDGSEAALNAWVARQTTQSSNGTGIASVQWLTGTDAVHVLEALKKWCRRSMYSDLQKRGHDVWPNIGYQELLKKWERLAGTMV</sequence>
<evidence type="ECO:0000313" key="1">
    <source>
        <dbReference type="EMBL" id="MBZ9610768.1"/>
    </source>
</evidence>
<protein>
    <submittedName>
        <fullName evidence="1">Regulatory protein GemA</fullName>
    </submittedName>
</protein>
<reference evidence="1 2" key="2">
    <citation type="submission" date="2021-08" db="EMBL/GenBank/DDBJ databases">
        <title>Rheinheimera aquimaris sp. nov., isolated from seawater of the East Sea in Korea.</title>
        <authorList>
            <person name="Kim K.H."/>
            <person name="Wenting R."/>
            <person name="Kim K.R."/>
            <person name="Jeon C.O."/>
        </authorList>
    </citation>
    <scope>NUCLEOTIDE SEQUENCE [LARGE SCALE GENOMIC DNA]</scope>
    <source>
        <strain evidence="1 2">MA-13</strain>
    </source>
</reference>
<name>A0ABS7X7R2_9GAMM</name>
<comment type="caution">
    <text evidence="1">The sequence shown here is derived from an EMBL/GenBank/DDBJ whole genome shotgun (WGS) entry which is preliminary data.</text>
</comment>
<dbReference type="RefSeq" id="WP_205310649.1">
    <property type="nucleotide sequence ID" value="NZ_JAERPS020000001.1"/>
</dbReference>
<organism evidence="1 2">
    <name type="scientific">Rheinheimera maricola</name>
    <dbReference type="NCBI Taxonomy" id="2793282"/>
    <lineage>
        <taxon>Bacteria</taxon>
        <taxon>Pseudomonadati</taxon>
        <taxon>Pseudomonadota</taxon>
        <taxon>Gammaproteobacteria</taxon>
        <taxon>Chromatiales</taxon>
        <taxon>Chromatiaceae</taxon>
        <taxon>Rheinheimera</taxon>
    </lineage>
</organism>
<reference evidence="1 2" key="1">
    <citation type="submission" date="2020-12" db="EMBL/GenBank/DDBJ databases">
        <authorList>
            <person name="Ruan W."/>
            <person name="Khan S.A."/>
            <person name="Jeon C.O."/>
        </authorList>
    </citation>
    <scope>NUCLEOTIDE SEQUENCE [LARGE SCALE GENOMIC DNA]</scope>
    <source>
        <strain evidence="1 2">MA-13</strain>
    </source>
</reference>
<evidence type="ECO:0000313" key="2">
    <source>
        <dbReference type="Proteomes" id="UP000663814"/>
    </source>
</evidence>
<accession>A0ABS7X7R2</accession>
<dbReference type="EMBL" id="JAERPS020000001">
    <property type="protein sequence ID" value="MBZ9610768.1"/>
    <property type="molecule type" value="Genomic_DNA"/>
</dbReference>
<dbReference type="Proteomes" id="UP000663814">
    <property type="component" value="Unassembled WGS sequence"/>
</dbReference>